<dbReference type="Proteomes" id="UP001215280">
    <property type="component" value="Unassembled WGS sequence"/>
</dbReference>
<feature type="compositionally biased region" description="Basic and acidic residues" evidence="1">
    <location>
        <begin position="19"/>
        <end position="50"/>
    </location>
</feature>
<name>A0AAD7H673_9AGAR</name>
<feature type="region of interest" description="Disordered" evidence="1">
    <location>
        <begin position="186"/>
        <end position="212"/>
    </location>
</feature>
<organism evidence="3 4">
    <name type="scientific">Mycena maculata</name>
    <dbReference type="NCBI Taxonomy" id="230809"/>
    <lineage>
        <taxon>Eukaryota</taxon>
        <taxon>Fungi</taxon>
        <taxon>Dikarya</taxon>
        <taxon>Basidiomycota</taxon>
        <taxon>Agaricomycotina</taxon>
        <taxon>Agaricomycetes</taxon>
        <taxon>Agaricomycetidae</taxon>
        <taxon>Agaricales</taxon>
        <taxon>Marasmiineae</taxon>
        <taxon>Mycenaceae</taxon>
        <taxon>Mycena</taxon>
    </lineage>
</organism>
<protein>
    <recommendedName>
        <fullName evidence="2">DUF6532 domain-containing protein</fullName>
    </recommendedName>
</protein>
<dbReference type="AlphaFoldDB" id="A0AAD7H673"/>
<feature type="compositionally biased region" description="Acidic residues" evidence="1">
    <location>
        <begin position="136"/>
        <end position="150"/>
    </location>
</feature>
<sequence>MAGRSKRTQSTARPGKIIADSKQKRRSPDEKAADELAKEQAKAAKEKNTIEAHQASIRRVAEKEDAFRLEDEQAHAHSAHPDLFTAVANRSAADEIFEDSAHHGDVEMQGASEDEAPDGVMDEGSDADYNYQPGDEPSEDQADVDSETEAVQEFLRARAAAKKKGKKPVKAAKGTLRAEIQGAARVPIPVNGDKSLKRKPSDQAAQVQPKKSKIPAIGGLKKGWQKAVGVVASNSTNMKAVRGRAASVSTTATMHSVVSSRASSMASAKSGVTDDPIPTGEFNNEESQPSLQAARGAKTTNAMTVATAKMGISLVPKVVALNVDGKVQHKAKPKYTNSHLPFPADSYPADLKFWQTKYIPELIRWAGTHYDPFAANSHPEFRPVVLGMWTQYFTAYDITDAVYAVAAAAIRNWRSKIGKTPLHVVETIFENDEKYATIDARADYVRDKLQDSAFIYLDEENETGAYRSELILRAFAAHLDRVSRVDADYGHPVGALAITCAAVERALHKWKTGESLETGVKRKGKRSVSSFIAVPWAARAKAYLPPIKELTPRKWEKIIVMSSPYILSAAQITVNDTEGEESGGDSRGLINISDDSDDDEPEEVVEE</sequence>
<feature type="region of interest" description="Disordered" evidence="1">
    <location>
        <begin position="1"/>
        <end position="54"/>
    </location>
</feature>
<comment type="caution">
    <text evidence="3">The sequence shown here is derived from an EMBL/GenBank/DDBJ whole genome shotgun (WGS) entry which is preliminary data.</text>
</comment>
<feature type="domain" description="DUF6532" evidence="2">
    <location>
        <begin position="380"/>
        <end position="515"/>
    </location>
</feature>
<reference evidence="3" key="1">
    <citation type="submission" date="2023-03" db="EMBL/GenBank/DDBJ databases">
        <title>Massive genome expansion in bonnet fungi (Mycena s.s.) driven by repeated elements and novel gene families across ecological guilds.</title>
        <authorList>
            <consortium name="Lawrence Berkeley National Laboratory"/>
            <person name="Harder C.B."/>
            <person name="Miyauchi S."/>
            <person name="Viragh M."/>
            <person name="Kuo A."/>
            <person name="Thoen E."/>
            <person name="Andreopoulos B."/>
            <person name="Lu D."/>
            <person name="Skrede I."/>
            <person name="Drula E."/>
            <person name="Henrissat B."/>
            <person name="Morin E."/>
            <person name="Kohler A."/>
            <person name="Barry K."/>
            <person name="LaButti K."/>
            <person name="Morin E."/>
            <person name="Salamov A."/>
            <person name="Lipzen A."/>
            <person name="Mereny Z."/>
            <person name="Hegedus B."/>
            <person name="Baldrian P."/>
            <person name="Stursova M."/>
            <person name="Weitz H."/>
            <person name="Taylor A."/>
            <person name="Grigoriev I.V."/>
            <person name="Nagy L.G."/>
            <person name="Martin F."/>
            <person name="Kauserud H."/>
        </authorList>
    </citation>
    <scope>NUCLEOTIDE SEQUENCE</scope>
    <source>
        <strain evidence="3">CBHHK188m</strain>
    </source>
</reference>
<evidence type="ECO:0000259" key="2">
    <source>
        <dbReference type="Pfam" id="PF20149"/>
    </source>
</evidence>
<feature type="compositionally biased region" description="Acidic residues" evidence="1">
    <location>
        <begin position="594"/>
        <end position="607"/>
    </location>
</feature>
<feature type="region of interest" description="Disordered" evidence="1">
    <location>
        <begin position="66"/>
        <end position="151"/>
    </location>
</feature>
<feature type="region of interest" description="Disordered" evidence="1">
    <location>
        <begin position="576"/>
        <end position="607"/>
    </location>
</feature>
<proteinExistence type="predicted"/>
<keyword evidence="4" id="KW-1185">Reference proteome</keyword>
<evidence type="ECO:0000313" key="3">
    <source>
        <dbReference type="EMBL" id="KAJ7712870.1"/>
    </source>
</evidence>
<accession>A0AAD7H673</accession>
<feature type="compositionally biased region" description="Polar residues" evidence="1">
    <location>
        <begin position="281"/>
        <end position="290"/>
    </location>
</feature>
<feature type="compositionally biased region" description="Basic and acidic residues" evidence="1">
    <location>
        <begin position="66"/>
        <end position="75"/>
    </location>
</feature>
<evidence type="ECO:0000313" key="4">
    <source>
        <dbReference type="Proteomes" id="UP001215280"/>
    </source>
</evidence>
<gene>
    <name evidence="3" type="ORF">DFH07DRAFT_974863</name>
</gene>
<dbReference type="EMBL" id="JARJLG010000415">
    <property type="protein sequence ID" value="KAJ7712870.1"/>
    <property type="molecule type" value="Genomic_DNA"/>
</dbReference>
<feature type="region of interest" description="Disordered" evidence="1">
    <location>
        <begin position="265"/>
        <end position="290"/>
    </location>
</feature>
<evidence type="ECO:0000256" key="1">
    <source>
        <dbReference type="SAM" id="MobiDB-lite"/>
    </source>
</evidence>
<dbReference type="Pfam" id="PF20149">
    <property type="entry name" value="DUF6532"/>
    <property type="match status" value="1"/>
</dbReference>
<feature type="compositionally biased region" description="Acidic residues" evidence="1">
    <location>
        <begin position="112"/>
        <end position="126"/>
    </location>
</feature>
<dbReference type="InterPro" id="IPR045341">
    <property type="entry name" value="DUF6532"/>
</dbReference>